<dbReference type="InterPro" id="IPR003482">
    <property type="entry name" value="Whib"/>
</dbReference>
<comment type="caution">
    <text evidence="14">The sequence shown here is derived from an EMBL/GenBank/DDBJ whole genome shotgun (WGS) entry which is preliminary data.</text>
</comment>
<dbReference type="GO" id="GO:0051539">
    <property type="term" value="F:4 iron, 4 sulfur cluster binding"/>
    <property type="evidence" value="ECO:0007669"/>
    <property type="project" value="UniProtKB-UniRule"/>
</dbReference>
<dbReference type="Proteomes" id="UP000471120">
    <property type="component" value="Unassembled WGS sequence"/>
</dbReference>
<comment type="PTM">
    <text evidence="12">Upon Fe-S cluster removal intramolecular disulfide bonds are formed.</text>
</comment>
<evidence type="ECO:0000256" key="12">
    <source>
        <dbReference type="HAMAP-Rule" id="MF_01479"/>
    </source>
</evidence>
<evidence type="ECO:0000256" key="7">
    <source>
        <dbReference type="ARBA" id="ARBA00023014"/>
    </source>
</evidence>
<feature type="binding site" evidence="12">
    <location>
        <position position="62"/>
    </location>
    <ligand>
        <name>[4Fe-4S] cluster</name>
        <dbReference type="ChEBI" id="CHEBI:49883"/>
    </ligand>
</feature>
<comment type="subcellular location">
    <subcellularLocation>
        <location evidence="1 12">Cytoplasm</location>
    </subcellularLocation>
</comment>
<feature type="binding site" evidence="12">
    <location>
        <position position="53"/>
    </location>
    <ligand>
        <name>[4Fe-4S] cluster</name>
        <dbReference type="ChEBI" id="CHEBI:49883"/>
    </ligand>
</feature>
<evidence type="ECO:0000313" key="14">
    <source>
        <dbReference type="EMBL" id="TXG91604.1"/>
    </source>
</evidence>
<protein>
    <recommendedName>
        <fullName evidence="12">Transcriptional regulator WhiB</fullName>
    </recommendedName>
</protein>
<dbReference type="GO" id="GO:0046872">
    <property type="term" value="F:metal ion binding"/>
    <property type="evidence" value="ECO:0007669"/>
    <property type="project" value="UniProtKB-KW"/>
</dbReference>
<keyword evidence="11 12" id="KW-0804">Transcription</keyword>
<comment type="similarity">
    <text evidence="2 12">Belongs to the WhiB family.</text>
</comment>
<dbReference type="GO" id="GO:0045892">
    <property type="term" value="P:negative regulation of DNA-templated transcription"/>
    <property type="evidence" value="ECO:0007669"/>
    <property type="project" value="TreeGrafter"/>
</dbReference>
<reference evidence="14 15" key="1">
    <citation type="submission" date="2018-07" db="EMBL/GenBank/DDBJ databases">
        <title>Genome sequence of Rhodococcus rhodnii ATCC 35071 from Rhodnius prolixus.</title>
        <authorList>
            <person name="Patel V."/>
            <person name="Vogel K.J."/>
        </authorList>
    </citation>
    <scope>NUCLEOTIDE SEQUENCE [LARGE SCALE GENOMIC DNA]</scope>
    <source>
        <strain evidence="14 15">ATCC 35071</strain>
    </source>
</reference>
<dbReference type="GO" id="GO:0045454">
    <property type="term" value="P:cell redox homeostasis"/>
    <property type="evidence" value="ECO:0007669"/>
    <property type="project" value="TreeGrafter"/>
</dbReference>
<dbReference type="GO" id="GO:0003677">
    <property type="term" value="F:DNA binding"/>
    <property type="evidence" value="ECO:0007669"/>
    <property type="project" value="UniProtKB-UniRule"/>
</dbReference>
<organism evidence="14 15">
    <name type="scientific">Rhodococcus rhodnii</name>
    <dbReference type="NCBI Taxonomy" id="38312"/>
    <lineage>
        <taxon>Bacteria</taxon>
        <taxon>Bacillati</taxon>
        <taxon>Actinomycetota</taxon>
        <taxon>Actinomycetes</taxon>
        <taxon>Mycobacteriales</taxon>
        <taxon>Nocardiaceae</taxon>
        <taxon>Rhodococcus</taxon>
    </lineage>
</organism>
<feature type="domain" description="4Fe-4S Wbl-type" evidence="13">
    <location>
        <begin position="22"/>
        <end position="86"/>
    </location>
</feature>
<evidence type="ECO:0000256" key="10">
    <source>
        <dbReference type="ARBA" id="ARBA00023157"/>
    </source>
</evidence>
<comment type="cofactor">
    <cofactor evidence="12">
        <name>[4Fe-4S] cluster</name>
        <dbReference type="ChEBI" id="CHEBI:49883"/>
    </cofactor>
    <text evidence="12">Binds 1 [4Fe-4S] cluster per subunit. Following nitrosylation of the [4Fe-4S] cluster binds 1 [4Fe-8(NO)] cluster per subunit.</text>
</comment>
<keyword evidence="5 12" id="KW-0479">Metal-binding</keyword>
<accession>A0A6P2CFQ7</accession>
<dbReference type="PANTHER" id="PTHR38839:SF5">
    <property type="entry name" value="TRANSCRIPTIONAL REGULATOR WHID"/>
    <property type="match status" value="1"/>
</dbReference>
<gene>
    <name evidence="12" type="primary">whiB</name>
    <name evidence="14" type="ORF">DW322_17125</name>
</gene>
<keyword evidence="3 12" id="KW-0004">4Fe-4S</keyword>
<comment type="PTM">
    <text evidence="12">The Fe-S cluster can be nitrosylated by nitric oxide (NO).</text>
</comment>
<evidence type="ECO:0000256" key="4">
    <source>
        <dbReference type="ARBA" id="ARBA00022490"/>
    </source>
</evidence>
<keyword evidence="6 12" id="KW-0408">Iron</keyword>
<evidence type="ECO:0000313" key="15">
    <source>
        <dbReference type="Proteomes" id="UP000471120"/>
    </source>
</evidence>
<evidence type="ECO:0000256" key="3">
    <source>
        <dbReference type="ARBA" id="ARBA00022485"/>
    </source>
</evidence>
<evidence type="ECO:0000256" key="9">
    <source>
        <dbReference type="ARBA" id="ARBA00023125"/>
    </source>
</evidence>
<evidence type="ECO:0000256" key="5">
    <source>
        <dbReference type="ARBA" id="ARBA00022723"/>
    </source>
</evidence>
<evidence type="ECO:0000256" key="2">
    <source>
        <dbReference type="ARBA" id="ARBA00006597"/>
    </source>
</evidence>
<dbReference type="HAMAP" id="MF_01479">
    <property type="entry name" value="WhiB"/>
    <property type="match status" value="1"/>
</dbReference>
<dbReference type="GO" id="GO:0035731">
    <property type="term" value="F:dinitrosyl-iron complex binding"/>
    <property type="evidence" value="ECO:0007669"/>
    <property type="project" value="UniProtKB-UniRule"/>
</dbReference>
<dbReference type="InterPro" id="IPR034768">
    <property type="entry name" value="4FE4S_WBL"/>
</dbReference>
<dbReference type="GO" id="GO:0005737">
    <property type="term" value="C:cytoplasm"/>
    <property type="evidence" value="ECO:0007669"/>
    <property type="project" value="UniProtKB-SubCell"/>
</dbReference>
<dbReference type="PROSITE" id="PS51674">
    <property type="entry name" value="4FE4S_WBL"/>
    <property type="match status" value="1"/>
</dbReference>
<dbReference type="AlphaFoldDB" id="A0A6P2CFQ7"/>
<keyword evidence="7 12" id="KW-0411">Iron-sulfur</keyword>
<keyword evidence="10 12" id="KW-1015">Disulfide bond</keyword>
<evidence type="ECO:0000256" key="11">
    <source>
        <dbReference type="ARBA" id="ARBA00023163"/>
    </source>
</evidence>
<keyword evidence="9 12" id="KW-0238">DNA-binding</keyword>
<dbReference type="Pfam" id="PF02467">
    <property type="entry name" value="Whib"/>
    <property type="match status" value="1"/>
</dbReference>
<name>A0A6P2CFQ7_9NOCA</name>
<feature type="binding site" evidence="12">
    <location>
        <position position="56"/>
    </location>
    <ligand>
        <name>[4Fe-4S] cluster</name>
        <dbReference type="ChEBI" id="CHEBI:49883"/>
    </ligand>
</feature>
<evidence type="ECO:0000256" key="1">
    <source>
        <dbReference type="ARBA" id="ARBA00004496"/>
    </source>
</evidence>
<evidence type="ECO:0000256" key="8">
    <source>
        <dbReference type="ARBA" id="ARBA00023015"/>
    </source>
</evidence>
<dbReference type="EMBL" id="QRCM01000001">
    <property type="protein sequence ID" value="TXG91604.1"/>
    <property type="molecule type" value="Genomic_DNA"/>
</dbReference>
<sequence length="118" mass="13211">MTIPRPKLVPLGDIWEWQQKGLCRGMDSEVFFPPTGERGRARADRERIAKRVCFECPVLAQCRSHALEAQEPFGVWGGMGESERHALLRRERRRKSVVAAEIEPAASVDAPAEIDTAA</sequence>
<evidence type="ECO:0000256" key="6">
    <source>
        <dbReference type="ARBA" id="ARBA00023004"/>
    </source>
</evidence>
<keyword evidence="8 12" id="KW-0805">Transcription regulation</keyword>
<keyword evidence="4 12" id="KW-0963">Cytoplasm</keyword>
<evidence type="ECO:0000259" key="13">
    <source>
        <dbReference type="PROSITE" id="PS51674"/>
    </source>
</evidence>
<dbReference type="PANTHER" id="PTHR38839">
    <property type="entry name" value="TRANSCRIPTIONAL REGULATOR WHID-RELATED"/>
    <property type="match status" value="1"/>
</dbReference>
<proteinExistence type="inferred from homology"/>
<comment type="function">
    <text evidence="12">Acts as a transcriptional regulator. Probably redox-responsive. The apo- but not holo-form probably binds DNA.</text>
</comment>
<dbReference type="GO" id="GO:0047134">
    <property type="term" value="F:protein-disulfide reductase [NAD(P)H] activity"/>
    <property type="evidence" value="ECO:0007669"/>
    <property type="project" value="TreeGrafter"/>
</dbReference>
<feature type="binding site" evidence="12">
    <location>
        <position position="23"/>
    </location>
    <ligand>
        <name>[4Fe-4S] cluster</name>
        <dbReference type="ChEBI" id="CHEBI:49883"/>
    </ligand>
</feature>